<organism evidence="3 4">
    <name type="scientific">Amycolatopsis endophytica</name>
    <dbReference type="NCBI Taxonomy" id="860233"/>
    <lineage>
        <taxon>Bacteria</taxon>
        <taxon>Bacillati</taxon>
        <taxon>Actinomycetota</taxon>
        <taxon>Actinomycetes</taxon>
        <taxon>Pseudonocardiales</taxon>
        <taxon>Pseudonocardiaceae</taxon>
        <taxon>Amycolatopsis</taxon>
    </lineage>
</organism>
<evidence type="ECO:0000259" key="2">
    <source>
        <dbReference type="Pfam" id="PF01243"/>
    </source>
</evidence>
<dbReference type="PANTHER" id="PTHR35176">
    <property type="entry name" value="HEME OXYGENASE HI_0854-RELATED"/>
    <property type="match status" value="1"/>
</dbReference>
<dbReference type="InterPro" id="IPR019920">
    <property type="entry name" value="F420-binding_dom_put"/>
</dbReference>
<keyword evidence="1" id="KW-0560">Oxidoreductase</keyword>
<dbReference type="InterPro" id="IPR011576">
    <property type="entry name" value="Pyridox_Oxase_N"/>
</dbReference>
<gene>
    <name evidence="3" type="ORF">HNR02_004467</name>
</gene>
<reference evidence="3 4" key="1">
    <citation type="submission" date="2020-07" db="EMBL/GenBank/DDBJ databases">
        <title>Sequencing the genomes of 1000 actinobacteria strains.</title>
        <authorList>
            <person name="Klenk H.-P."/>
        </authorList>
    </citation>
    <scope>NUCLEOTIDE SEQUENCE [LARGE SCALE GENOMIC DNA]</scope>
    <source>
        <strain evidence="3 4">DSM 104006</strain>
    </source>
</reference>
<evidence type="ECO:0000313" key="4">
    <source>
        <dbReference type="Proteomes" id="UP000549616"/>
    </source>
</evidence>
<protein>
    <submittedName>
        <fullName evidence="3">PPOX class probable F420-dependent enzyme</fullName>
    </submittedName>
</protein>
<dbReference type="InterPro" id="IPR012349">
    <property type="entry name" value="Split_barrel_FMN-bd"/>
</dbReference>
<dbReference type="Gene3D" id="2.30.110.10">
    <property type="entry name" value="Electron Transport, Fmn-binding Protein, Chain A"/>
    <property type="match status" value="1"/>
</dbReference>
<keyword evidence="4" id="KW-1185">Reference proteome</keyword>
<comment type="caution">
    <text evidence="3">The sequence shown here is derived from an EMBL/GenBank/DDBJ whole genome shotgun (WGS) entry which is preliminary data.</text>
</comment>
<dbReference type="GO" id="GO:0070967">
    <property type="term" value="F:coenzyme F420 binding"/>
    <property type="evidence" value="ECO:0007669"/>
    <property type="project" value="TreeGrafter"/>
</dbReference>
<dbReference type="Proteomes" id="UP000549616">
    <property type="component" value="Unassembled WGS sequence"/>
</dbReference>
<dbReference type="PANTHER" id="PTHR35176:SF1">
    <property type="entry name" value="F420H(2)-DEPENDENT BILIVERDIN REDUCTASE"/>
    <property type="match status" value="1"/>
</dbReference>
<sequence length="145" mass="16226">MHALNRDDWWRFASAGTRTGKLAVTHADGSPHVTPVWFLLHANGSDDELVFTTGLDTVKGRALRRDPRLSLCVDDQQPPFSFVQFTAEANLFEDLEEMRYWSSRLGARYMGGDRAEEFGKRNAVPGEALVRARITKVIAFGGLTD</sequence>
<evidence type="ECO:0000256" key="1">
    <source>
        <dbReference type="ARBA" id="ARBA00023002"/>
    </source>
</evidence>
<proteinExistence type="predicted"/>
<dbReference type="GO" id="GO:0016627">
    <property type="term" value="F:oxidoreductase activity, acting on the CH-CH group of donors"/>
    <property type="evidence" value="ECO:0007669"/>
    <property type="project" value="TreeGrafter"/>
</dbReference>
<name>A0A853B8Q2_9PSEU</name>
<dbReference type="GO" id="GO:0005829">
    <property type="term" value="C:cytosol"/>
    <property type="evidence" value="ECO:0007669"/>
    <property type="project" value="TreeGrafter"/>
</dbReference>
<evidence type="ECO:0000313" key="3">
    <source>
        <dbReference type="EMBL" id="NYI91144.1"/>
    </source>
</evidence>
<accession>A0A853B8Q2</accession>
<feature type="domain" description="Pyridoxamine 5'-phosphate oxidase N-terminal" evidence="2">
    <location>
        <begin position="17"/>
        <end position="137"/>
    </location>
</feature>
<dbReference type="RefSeq" id="WP_179775070.1">
    <property type="nucleotide sequence ID" value="NZ_JACCFK010000001.1"/>
</dbReference>
<dbReference type="InterPro" id="IPR052019">
    <property type="entry name" value="F420H2_bilvrd_red/Heme_oxyg"/>
</dbReference>
<dbReference type="SUPFAM" id="SSF50475">
    <property type="entry name" value="FMN-binding split barrel"/>
    <property type="match status" value="1"/>
</dbReference>
<dbReference type="AlphaFoldDB" id="A0A853B8Q2"/>
<dbReference type="EMBL" id="JACCFK010000001">
    <property type="protein sequence ID" value="NYI91144.1"/>
    <property type="molecule type" value="Genomic_DNA"/>
</dbReference>
<dbReference type="NCBIfam" id="TIGR03618">
    <property type="entry name" value="Rv1155_F420"/>
    <property type="match status" value="1"/>
</dbReference>
<dbReference type="Pfam" id="PF01243">
    <property type="entry name" value="PNPOx_N"/>
    <property type="match status" value="1"/>
</dbReference>